<dbReference type="OrthoDB" id="9996134at2759"/>
<dbReference type="Proteomes" id="UP000596742">
    <property type="component" value="Unassembled WGS sequence"/>
</dbReference>
<protein>
    <submittedName>
        <fullName evidence="2">Uncharacterized protein</fullName>
    </submittedName>
</protein>
<evidence type="ECO:0000313" key="2">
    <source>
        <dbReference type="EMBL" id="VDI45323.1"/>
    </source>
</evidence>
<dbReference type="EMBL" id="UYJE01006360">
    <property type="protein sequence ID" value="VDI45323.1"/>
    <property type="molecule type" value="Genomic_DNA"/>
</dbReference>
<proteinExistence type="predicted"/>
<feature type="region of interest" description="Disordered" evidence="1">
    <location>
        <begin position="23"/>
        <end position="66"/>
    </location>
</feature>
<organism evidence="2 3">
    <name type="scientific">Mytilus galloprovincialis</name>
    <name type="common">Mediterranean mussel</name>
    <dbReference type="NCBI Taxonomy" id="29158"/>
    <lineage>
        <taxon>Eukaryota</taxon>
        <taxon>Metazoa</taxon>
        <taxon>Spiralia</taxon>
        <taxon>Lophotrochozoa</taxon>
        <taxon>Mollusca</taxon>
        <taxon>Bivalvia</taxon>
        <taxon>Autobranchia</taxon>
        <taxon>Pteriomorphia</taxon>
        <taxon>Mytilida</taxon>
        <taxon>Mytiloidea</taxon>
        <taxon>Mytilidae</taxon>
        <taxon>Mytilinae</taxon>
        <taxon>Mytilus</taxon>
    </lineage>
</organism>
<sequence>MAGQIRRPYTSYEMRGYDIYPSDVYEEDPYGDVNCPSPPPNPTGRYGAYTPGRVTPGRPGSRINNATQDYQDQTESRLGYNNDFRYSSPPPMRLQREMTMPARTEESLDPITRQYYNRLFHRSQSPDMNLNRMGRAGGRWRHITSCFANTGSHMSFVEGTVKQVDNNFMLPKRQPAQKISFSNSMANPRTMYRAPSATKRKPKYNSTYYDHAKNGFKYWYQEQNKPMDLGLRKSIGAKGTWLGVAGTLPNPLSGLN</sequence>
<name>A0A8B6F9I2_MYTGA</name>
<gene>
    <name evidence="2" type="ORF">MGAL_10B047309</name>
</gene>
<dbReference type="AlphaFoldDB" id="A0A8B6F9I2"/>
<comment type="caution">
    <text evidence="2">The sequence shown here is derived from an EMBL/GenBank/DDBJ whole genome shotgun (WGS) entry which is preliminary data.</text>
</comment>
<evidence type="ECO:0000256" key="1">
    <source>
        <dbReference type="SAM" id="MobiDB-lite"/>
    </source>
</evidence>
<accession>A0A8B6F9I2</accession>
<reference evidence="2" key="1">
    <citation type="submission" date="2018-11" db="EMBL/GenBank/DDBJ databases">
        <authorList>
            <person name="Alioto T."/>
            <person name="Alioto T."/>
        </authorList>
    </citation>
    <scope>NUCLEOTIDE SEQUENCE</scope>
</reference>
<evidence type="ECO:0000313" key="3">
    <source>
        <dbReference type="Proteomes" id="UP000596742"/>
    </source>
</evidence>
<keyword evidence="3" id="KW-1185">Reference proteome</keyword>